<dbReference type="InterPro" id="IPR050097">
    <property type="entry name" value="Ferredoxin-NADP_redctase_2"/>
</dbReference>
<name>M1XZX1_NATM8</name>
<dbReference type="Proteomes" id="UP000011867">
    <property type="component" value="Chromosome"/>
</dbReference>
<dbReference type="PRINTS" id="PR00368">
    <property type="entry name" value="FADPNR"/>
</dbReference>
<dbReference type="InterPro" id="IPR003953">
    <property type="entry name" value="FAD-dep_OxRdtase_2_FAD-bd"/>
</dbReference>
<keyword evidence="2" id="KW-0560">Oxidoreductase</keyword>
<dbReference type="OrthoDB" id="341719at2157"/>
<reference evidence="5 6" key="1">
    <citation type="journal article" date="2013" name="Genome Announc.">
        <title>Genome of the haloarchaeon Natronomonas moolapensis, a neutrophilic member of a previously haloalkaliphilic genus.</title>
        <authorList>
            <person name="Dyall-Smith M.L."/>
            <person name="Pfeiffer F."/>
            <person name="Oberwinkler T."/>
            <person name="Klee K."/>
            <person name="Rampp M."/>
            <person name="Palm P."/>
            <person name="Gross K."/>
            <person name="Schuster S.C."/>
            <person name="Oesterhelt D."/>
        </authorList>
    </citation>
    <scope>NUCLEOTIDE SEQUENCE [LARGE SCALE GENOMIC DNA]</scope>
    <source>
        <strain evidence="6">DSM 18674 / JCM 14361 / 8.8.11</strain>
    </source>
</reference>
<dbReference type="GO" id="GO:0016491">
    <property type="term" value="F:oxidoreductase activity"/>
    <property type="evidence" value="ECO:0007669"/>
    <property type="project" value="UniProtKB-KW"/>
</dbReference>
<evidence type="ECO:0000313" key="5">
    <source>
        <dbReference type="EMBL" id="CCQ35730.1"/>
    </source>
</evidence>
<keyword evidence="1" id="KW-0285">Flavoprotein</keyword>
<dbReference type="eggNOG" id="arCOG01301">
    <property type="taxonomic scope" value="Archaea"/>
</dbReference>
<feature type="domain" description="FAD-dependent oxidoreductase 2 FAD-binding" evidence="4">
    <location>
        <begin position="13"/>
        <end position="44"/>
    </location>
</feature>
<dbReference type="STRING" id="268739.Nmlp_1529"/>
<dbReference type="HOGENOM" id="CLU_068376_1_1_2"/>
<sequence>MDDPDTGAAPGRVVVSGGGVAGLSAGTFLARAGFDTVVLSGGESILRRNAHLENVPGFPAGVNPRLFADLLERGAERGGCLLEEGRVVGLRPDDGEFRVRVDPDTGGGDSGGDAATLVADSVLAASWSDPEYLRGIDAVGLVDLGSKTYVDVDEGGRTGVEGLYAAGRLAGKAHQTVVCAGHGAEVALALIEDSEVPFYHDWVAPEGYFTDRGREVPPGCEEIDAEERRRRERESMAVMAEAFETPHGDEPTAHPSLSEEGAE</sequence>
<gene>
    <name evidence="5" type="ordered locus">Nmlp_1529</name>
</gene>
<dbReference type="AlphaFoldDB" id="M1XZX1"/>
<accession>M1XZX1</accession>
<dbReference type="Gene3D" id="3.50.50.60">
    <property type="entry name" value="FAD/NAD(P)-binding domain"/>
    <property type="match status" value="1"/>
</dbReference>
<dbReference type="PANTHER" id="PTHR48105">
    <property type="entry name" value="THIOREDOXIN REDUCTASE 1-RELATED-RELATED"/>
    <property type="match status" value="1"/>
</dbReference>
<keyword evidence="6" id="KW-1185">Reference proteome</keyword>
<dbReference type="RefSeq" id="WP_015408574.1">
    <property type="nucleotide sequence ID" value="NC_020388.1"/>
</dbReference>
<dbReference type="InterPro" id="IPR036188">
    <property type="entry name" value="FAD/NAD-bd_sf"/>
</dbReference>
<dbReference type="SUPFAM" id="SSF51905">
    <property type="entry name" value="FAD/NAD(P)-binding domain"/>
    <property type="match status" value="1"/>
</dbReference>
<organism evidence="5 6">
    <name type="scientific">Natronomonas moolapensis (strain DSM 18674 / CECT 7526 / JCM 14361 / 8.8.11)</name>
    <dbReference type="NCBI Taxonomy" id="268739"/>
    <lineage>
        <taxon>Archaea</taxon>
        <taxon>Methanobacteriati</taxon>
        <taxon>Methanobacteriota</taxon>
        <taxon>Stenosarchaea group</taxon>
        <taxon>Halobacteria</taxon>
        <taxon>Halobacteriales</taxon>
        <taxon>Natronomonadaceae</taxon>
        <taxon>Natronomonas</taxon>
    </lineage>
</organism>
<evidence type="ECO:0000256" key="1">
    <source>
        <dbReference type="ARBA" id="ARBA00022630"/>
    </source>
</evidence>
<dbReference type="KEGG" id="nmo:Nmlp_1529"/>
<feature type="region of interest" description="Disordered" evidence="3">
    <location>
        <begin position="242"/>
        <end position="263"/>
    </location>
</feature>
<evidence type="ECO:0000256" key="2">
    <source>
        <dbReference type="ARBA" id="ARBA00023002"/>
    </source>
</evidence>
<protein>
    <submittedName>
        <fullName evidence="5">Oxidoreductase (Homolog to thioredoxin-disulfide reductase)</fullName>
    </submittedName>
</protein>
<dbReference type="GeneID" id="42101562"/>
<evidence type="ECO:0000313" key="6">
    <source>
        <dbReference type="Proteomes" id="UP000011867"/>
    </source>
</evidence>
<dbReference type="Pfam" id="PF00890">
    <property type="entry name" value="FAD_binding_2"/>
    <property type="match status" value="1"/>
</dbReference>
<evidence type="ECO:0000256" key="3">
    <source>
        <dbReference type="SAM" id="MobiDB-lite"/>
    </source>
</evidence>
<dbReference type="EMBL" id="HF582854">
    <property type="protein sequence ID" value="CCQ35730.1"/>
    <property type="molecule type" value="Genomic_DNA"/>
</dbReference>
<evidence type="ECO:0000259" key="4">
    <source>
        <dbReference type="Pfam" id="PF00890"/>
    </source>
</evidence>
<proteinExistence type="predicted"/>